<dbReference type="Pfam" id="PF00053">
    <property type="entry name" value="EGF_laminin"/>
    <property type="match status" value="1"/>
</dbReference>
<dbReference type="Pfam" id="PF00055">
    <property type="entry name" value="Laminin_N"/>
    <property type="match status" value="1"/>
</dbReference>
<dbReference type="SMART" id="SM00180">
    <property type="entry name" value="EGF_Lam"/>
    <property type="match status" value="1"/>
</dbReference>
<keyword evidence="5" id="KW-1185">Reference proteome</keyword>
<name>A0ABV0ZQQ9_9TELE</name>
<dbReference type="Gene3D" id="2.60.120.260">
    <property type="entry name" value="Galactose-binding domain-like"/>
    <property type="match status" value="1"/>
</dbReference>
<keyword evidence="2" id="KW-0424">Laminin EGF-like domain</keyword>
<dbReference type="SUPFAM" id="SSF57196">
    <property type="entry name" value="EGF/Laminin"/>
    <property type="match status" value="1"/>
</dbReference>
<accession>A0ABV0ZQQ9</accession>
<dbReference type="EMBL" id="JAHRIP010068720">
    <property type="protein sequence ID" value="MEQ2308346.1"/>
    <property type="molecule type" value="Genomic_DNA"/>
</dbReference>
<evidence type="ECO:0000259" key="3">
    <source>
        <dbReference type="PROSITE" id="PS51117"/>
    </source>
</evidence>
<protein>
    <recommendedName>
        <fullName evidence="3">Laminin N-terminal domain-containing protein</fullName>
    </recommendedName>
</protein>
<keyword evidence="1" id="KW-1015">Disulfide bond</keyword>
<reference evidence="4 5" key="1">
    <citation type="submission" date="2021-06" db="EMBL/GenBank/DDBJ databases">
        <authorList>
            <person name="Palmer J.M."/>
        </authorList>
    </citation>
    <scope>NUCLEOTIDE SEQUENCE [LARGE SCALE GENOMIC DNA]</scope>
    <source>
        <strain evidence="4 5">AS_MEX2019</strain>
        <tissue evidence="4">Muscle</tissue>
    </source>
</reference>
<dbReference type="PROSITE" id="PS51117">
    <property type="entry name" value="LAMININ_NTER"/>
    <property type="match status" value="1"/>
</dbReference>
<dbReference type="Proteomes" id="UP001469553">
    <property type="component" value="Unassembled WGS sequence"/>
</dbReference>
<organism evidence="4 5">
    <name type="scientific">Ameca splendens</name>
    <dbReference type="NCBI Taxonomy" id="208324"/>
    <lineage>
        <taxon>Eukaryota</taxon>
        <taxon>Metazoa</taxon>
        <taxon>Chordata</taxon>
        <taxon>Craniata</taxon>
        <taxon>Vertebrata</taxon>
        <taxon>Euteleostomi</taxon>
        <taxon>Actinopterygii</taxon>
        <taxon>Neopterygii</taxon>
        <taxon>Teleostei</taxon>
        <taxon>Neoteleostei</taxon>
        <taxon>Acanthomorphata</taxon>
        <taxon>Ovalentaria</taxon>
        <taxon>Atherinomorphae</taxon>
        <taxon>Cyprinodontiformes</taxon>
        <taxon>Goodeidae</taxon>
        <taxon>Ameca</taxon>
    </lineage>
</organism>
<evidence type="ECO:0000256" key="2">
    <source>
        <dbReference type="ARBA" id="ARBA00023292"/>
    </source>
</evidence>
<evidence type="ECO:0000313" key="5">
    <source>
        <dbReference type="Proteomes" id="UP001469553"/>
    </source>
</evidence>
<dbReference type="PANTHER" id="PTHR10574:SF268">
    <property type="entry name" value="LAMININ SUBUNIT BETA-3"/>
    <property type="match status" value="1"/>
</dbReference>
<proteinExistence type="predicted"/>
<evidence type="ECO:0000313" key="4">
    <source>
        <dbReference type="EMBL" id="MEQ2308346.1"/>
    </source>
</evidence>
<comment type="caution">
    <text evidence="4">The sequence shown here is derived from an EMBL/GenBank/DDBJ whole genome shotgun (WGS) entry which is preliminary data.</text>
</comment>
<sequence length="318" mass="36043">MLLSSLPRPLAHQRFGYCSSLISLRGRSSLNTWRMKCCPCDSRNPNGQLAHTVQEILTTSGPDRWWQSSKGVNPVTLQLDLNNLFQLDNLVLSFKGPRPSSLVIERTLDNGQTWQPALYLAKNCEEAFPGVQTTTPLSLEQVYCHTLHPYENPYQEETIEFSPLRQYTFAPASNSQKIEDKSGFTGLRITLTELGDVPHLPGRSLSKFFALKEMRVMGTCMCHGHADRCLPEEYSNLNSNIIQVNPVCDCKHNTAGINCERCADFYNDLPWRSAEEENTHTCKRNVTSMSLNIYTISQNNFTKFLFTSVRVVTNKLHS</sequence>
<evidence type="ECO:0000256" key="1">
    <source>
        <dbReference type="ARBA" id="ARBA00023157"/>
    </source>
</evidence>
<dbReference type="PANTHER" id="PTHR10574">
    <property type="entry name" value="NETRIN/LAMININ-RELATED"/>
    <property type="match status" value="1"/>
</dbReference>
<dbReference type="SMART" id="SM00136">
    <property type="entry name" value="LamNT"/>
    <property type="match status" value="1"/>
</dbReference>
<dbReference type="Gene3D" id="2.170.300.10">
    <property type="entry name" value="Tie2 ligand-binding domain superfamily"/>
    <property type="match status" value="1"/>
</dbReference>
<dbReference type="CDD" id="cd00055">
    <property type="entry name" value="EGF_Lam"/>
    <property type="match status" value="1"/>
</dbReference>
<gene>
    <name evidence="4" type="ORF">AMECASPLE_027352</name>
</gene>
<dbReference type="InterPro" id="IPR002049">
    <property type="entry name" value="LE_dom"/>
</dbReference>
<dbReference type="InterPro" id="IPR008211">
    <property type="entry name" value="Laminin_N"/>
</dbReference>
<dbReference type="InterPro" id="IPR050440">
    <property type="entry name" value="Laminin/Netrin_ECM"/>
</dbReference>
<feature type="domain" description="Laminin N-terminal" evidence="3">
    <location>
        <begin position="1"/>
        <end position="219"/>
    </location>
</feature>